<dbReference type="InterPro" id="IPR012978">
    <property type="entry name" value="HEAT_RRP12"/>
</dbReference>
<dbReference type="InterPro" id="IPR016024">
    <property type="entry name" value="ARM-type_fold"/>
</dbReference>
<keyword evidence="3" id="KW-0539">Nucleus</keyword>
<evidence type="ECO:0000256" key="3">
    <source>
        <dbReference type="ARBA" id="ARBA00023242"/>
    </source>
</evidence>
<evidence type="ECO:0000259" key="5">
    <source>
        <dbReference type="Pfam" id="PF08161"/>
    </source>
</evidence>
<proteinExistence type="inferred from homology"/>
<feature type="region of interest" description="Disordered" evidence="4">
    <location>
        <begin position="1203"/>
        <end position="1295"/>
    </location>
</feature>
<feature type="region of interest" description="Disordered" evidence="4">
    <location>
        <begin position="1"/>
        <end position="33"/>
    </location>
</feature>
<reference evidence="8" key="1">
    <citation type="submission" date="2023-03" db="UniProtKB">
        <authorList>
            <consortium name="WormBaseParasite"/>
        </authorList>
    </citation>
    <scope>IDENTIFICATION</scope>
</reference>
<dbReference type="Gene3D" id="1.25.10.10">
    <property type="entry name" value="Leucine-rich Repeat Variant"/>
    <property type="match status" value="1"/>
</dbReference>
<feature type="compositionally biased region" description="Low complexity" evidence="4">
    <location>
        <begin position="1324"/>
        <end position="1333"/>
    </location>
</feature>
<feature type="compositionally biased region" description="Acidic residues" evidence="4">
    <location>
        <begin position="1110"/>
        <end position="1124"/>
    </location>
</feature>
<dbReference type="GO" id="GO:0005634">
    <property type="term" value="C:nucleus"/>
    <property type="evidence" value="ECO:0007669"/>
    <property type="project" value="UniProtKB-SubCell"/>
</dbReference>
<evidence type="ECO:0000256" key="2">
    <source>
        <dbReference type="ARBA" id="ARBA00007690"/>
    </source>
</evidence>
<name>A0A9J2P8R3_ASCLU</name>
<protein>
    <submittedName>
        <fullName evidence="8">Ribosomal RNA-processing protein 12-like conserved domain-containing protein</fullName>
    </submittedName>
</protein>
<sequence length="1347" mass="149622">MAGRYRVRVSSCKLKKRHPRGASGQSNPASCRHRAEARGARLIANTAMVAVDEVLADSNTDGMLQLPLEEMRIDDGSSDNGDGEFVGALKSMVSEGELSVFTSCTNPTFDAVHRIWKSGSKMQNDVVAVLAAVAELIKEKGGDETDVEYFGALLTTLESTSDEEASKLGATAYLLNLIVKKISKDVLQRYFSRTIQILYNKLSGQVNSDNVTLLKNLVATIGTVLRAQSIATLQQTSTRMVLMSVATLSTHDKPWVRTMARRVLRAVLTDPVSSLDNGVHPAAAPVAEFAISVLQQYTGKGAGNVVPMRILCLLEGIMHKVAHSVFKRLAEAVLRLMACADGTVKCSAMQCLYRVMQRQPSDAVLPVETNAQLILAIRDFAPPPSDVAVTAYWMQALGEAHVCLMAKDPAESIRLLPRTFEIFVTFFDLSIKTLAQVTMLVLRRLLERCVQKHASMASYCVDLLEKAVNMSSVTVWTSILRTLAKAFEECGEAIETDTLNRTLKTLAQLRESENCFCRGELDLTVGAAVRYVGVDRVLRAIPLDVDPDLPLAMTELKRSWLLPVLRVNISNASLSMFVRFFLPLAVKLHKKAASVDLTQAKIFAAVQHQIWELLPQFLNSAAEFEKYFPELAHVLGSALSERADLRMVVLSSIRSAVRFAQQPDAPAERIEVMRRYAKNYLPILFNMYTLEDHMDDHTEKAVHLATLETIRVYVELTPPELINRYIRSAVEKARSDEKSLLKKVGVRTFGLGLHILDVLGALAKRADAEGLGTIFDAVREWFFTEEASLQKKALRNLEEIMRRNDDVSMHSFFDSYAEGISSVLTEDCVERTALSARATLIAILQLRMRELSTFDELKQFITKMLRQVITCLDKTHNVHARKVAFKCIVETCQRLLSFGCETNEESSALLEPVLNIIYEMATPKALSEPTKIPISIAQSTMVALNVIAQKYVRKLNASLLNRLMAYACSCIGDGRPAVRVLVIRLMRVLTQKLPDYALQQYKEMIVSAVFDGQLTADVTQKVRKANRLLLEELVNRFGVQTLMKSTDKSDWLKQLKAIEKIRRRRERRTEALTTGGDAMESEADDDGDARSLSSKSVRTAGADTVLDMLVDSDDQNDSGVDSEDEGRKSRAGRSKANSVWLKGGDDAEMVDLLDRETMVGKVTTMKPISRDSLARNKKLHANDNDADSGFKLTEDGRLVIEDMDSLSAGRKRRQREDIMDMSGRVSSEKKKKFEDDSENTDEDSETTEERTEDLSVAGSRWKPGGRGIHRDVRRGTLHPEGAGFKGSAKAHGDFKKRGAKLEPFAYVPLRKKKGTTTEMHKLIAGAKRGATKGSKGKRRRKGKAEVA</sequence>
<dbReference type="Pfam" id="PF25772">
    <property type="entry name" value="HEAT_RRP12_N"/>
    <property type="match status" value="1"/>
</dbReference>
<dbReference type="Pfam" id="PF08161">
    <property type="entry name" value="RRP12_HEAT"/>
    <property type="match status" value="1"/>
</dbReference>
<evidence type="ECO:0000313" key="7">
    <source>
        <dbReference type="Proteomes" id="UP000036681"/>
    </source>
</evidence>
<dbReference type="InterPro" id="IPR011989">
    <property type="entry name" value="ARM-like"/>
</dbReference>
<feature type="compositionally biased region" description="Acidic residues" evidence="4">
    <location>
        <begin position="1235"/>
        <end position="1246"/>
    </location>
</feature>
<organism evidence="7 8">
    <name type="scientific">Ascaris lumbricoides</name>
    <name type="common">Giant roundworm</name>
    <dbReference type="NCBI Taxonomy" id="6252"/>
    <lineage>
        <taxon>Eukaryota</taxon>
        <taxon>Metazoa</taxon>
        <taxon>Ecdysozoa</taxon>
        <taxon>Nematoda</taxon>
        <taxon>Chromadorea</taxon>
        <taxon>Rhabditida</taxon>
        <taxon>Spirurina</taxon>
        <taxon>Ascaridomorpha</taxon>
        <taxon>Ascaridoidea</taxon>
        <taxon>Ascarididae</taxon>
        <taxon>Ascaris</taxon>
    </lineage>
</organism>
<dbReference type="Proteomes" id="UP000036681">
    <property type="component" value="Unplaced"/>
</dbReference>
<accession>A0A9J2P8R3</accession>
<evidence type="ECO:0000256" key="1">
    <source>
        <dbReference type="ARBA" id="ARBA00004123"/>
    </source>
</evidence>
<feature type="domain" description="RRP12 HEAT" evidence="5">
    <location>
        <begin position="437"/>
        <end position="689"/>
    </location>
</feature>
<dbReference type="SUPFAM" id="SSF48371">
    <property type="entry name" value="ARM repeat"/>
    <property type="match status" value="1"/>
</dbReference>
<dbReference type="WBParaSite" id="ALUE_0000607101-mRNA-1">
    <property type="protein sequence ID" value="ALUE_0000607101-mRNA-1"/>
    <property type="gene ID" value="ALUE_0000607101"/>
</dbReference>
<feature type="domain" description="RRP12 N-terminal HEAT" evidence="6">
    <location>
        <begin position="114"/>
        <end position="272"/>
    </location>
</feature>
<dbReference type="InterPro" id="IPR052087">
    <property type="entry name" value="RRP12"/>
</dbReference>
<comment type="similarity">
    <text evidence="2">Belongs to the RRP12 family.</text>
</comment>
<feature type="compositionally biased region" description="Basic residues" evidence="4">
    <location>
        <begin position="1334"/>
        <end position="1347"/>
    </location>
</feature>
<dbReference type="InterPro" id="IPR057860">
    <property type="entry name" value="HEAT_RRP12_N"/>
</dbReference>
<comment type="subcellular location">
    <subcellularLocation>
        <location evidence="1">Nucleus</location>
    </subcellularLocation>
</comment>
<feature type="region of interest" description="Disordered" evidence="4">
    <location>
        <begin position="1066"/>
        <end position="1137"/>
    </location>
</feature>
<dbReference type="PANTHER" id="PTHR48287:SF1">
    <property type="entry name" value="ARM REPEAT SUPERFAMILY PROTEIN"/>
    <property type="match status" value="1"/>
</dbReference>
<evidence type="ECO:0000259" key="6">
    <source>
        <dbReference type="Pfam" id="PF25772"/>
    </source>
</evidence>
<evidence type="ECO:0000256" key="4">
    <source>
        <dbReference type="SAM" id="MobiDB-lite"/>
    </source>
</evidence>
<feature type="region of interest" description="Disordered" evidence="4">
    <location>
        <begin position="1317"/>
        <end position="1347"/>
    </location>
</feature>
<keyword evidence="7" id="KW-1185">Reference proteome</keyword>
<dbReference type="PANTHER" id="PTHR48287">
    <property type="entry name" value="ARM REPEAT SUPERFAMILY PROTEIN"/>
    <property type="match status" value="1"/>
</dbReference>
<evidence type="ECO:0000313" key="8">
    <source>
        <dbReference type="WBParaSite" id="ALUE_0000607101-mRNA-1"/>
    </source>
</evidence>